<proteinExistence type="predicted"/>
<sequence length="184" mass="20158">MTGDDGDVTAAPAGPPPPLDWKFSQVFGERTAGEEVQEGKLASLLIIHESPDSLYSQLPFRYPSVRNSSTCLTSSTCIVPARNTAHNLRALVDFSNFKHASVFSPSLVFSFEGQIRFSMRNASDESMQNAPIVIQFDKKVKSYVNQTIGTVAKSAKYALGNLKKWTASKRVMFLSSNSLILASF</sequence>
<name>A0ACB8ZPM8_CICIN</name>
<protein>
    <submittedName>
        <fullName evidence="1">Uncharacterized protein</fullName>
    </submittedName>
</protein>
<evidence type="ECO:0000313" key="2">
    <source>
        <dbReference type="Proteomes" id="UP001055811"/>
    </source>
</evidence>
<reference evidence="2" key="1">
    <citation type="journal article" date="2022" name="Mol. Ecol. Resour.">
        <title>The genomes of chicory, endive, great burdock and yacon provide insights into Asteraceae palaeo-polyploidization history and plant inulin production.</title>
        <authorList>
            <person name="Fan W."/>
            <person name="Wang S."/>
            <person name="Wang H."/>
            <person name="Wang A."/>
            <person name="Jiang F."/>
            <person name="Liu H."/>
            <person name="Zhao H."/>
            <person name="Xu D."/>
            <person name="Zhang Y."/>
        </authorList>
    </citation>
    <scope>NUCLEOTIDE SEQUENCE [LARGE SCALE GENOMIC DNA]</scope>
    <source>
        <strain evidence="2">cv. Punajuju</strain>
    </source>
</reference>
<reference evidence="1 2" key="2">
    <citation type="journal article" date="2022" name="Mol. Ecol. Resour.">
        <title>The genomes of chicory, endive, great burdock and yacon provide insights into Asteraceae paleo-polyploidization history and plant inulin production.</title>
        <authorList>
            <person name="Fan W."/>
            <person name="Wang S."/>
            <person name="Wang H."/>
            <person name="Wang A."/>
            <person name="Jiang F."/>
            <person name="Liu H."/>
            <person name="Zhao H."/>
            <person name="Xu D."/>
            <person name="Zhang Y."/>
        </authorList>
    </citation>
    <scope>NUCLEOTIDE SEQUENCE [LARGE SCALE GENOMIC DNA]</scope>
    <source>
        <strain evidence="2">cv. Punajuju</strain>
        <tissue evidence="1">Leaves</tissue>
    </source>
</reference>
<dbReference type="Proteomes" id="UP001055811">
    <property type="component" value="Linkage Group LG08"/>
</dbReference>
<dbReference type="EMBL" id="CM042016">
    <property type="protein sequence ID" value="KAI3699666.1"/>
    <property type="molecule type" value="Genomic_DNA"/>
</dbReference>
<keyword evidence="2" id="KW-1185">Reference proteome</keyword>
<gene>
    <name evidence="1" type="ORF">L2E82_44090</name>
</gene>
<comment type="caution">
    <text evidence="1">The sequence shown here is derived from an EMBL/GenBank/DDBJ whole genome shotgun (WGS) entry which is preliminary data.</text>
</comment>
<organism evidence="1 2">
    <name type="scientific">Cichorium intybus</name>
    <name type="common">Chicory</name>
    <dbReference type="NCBI Taxonomy" id="13427"/>
    <lineage>
        <taxon>Eukaryota</taxon>
        <taxon>Viridiplantae</taxon>
        <taxon>Streptophyta</taxon>
        <taxon>Embryophyta</taxon>
        <taxon>Tracheophyta</taxon>
        <taxon>Spermatophyta</taxon>
        <taxon>Magnoliopsida</taxon>
        <taxon>eudicotyledons</taxon>
        <taxon>Gunneridae</taxon>
        <taxon>Pentapetalae</taxon>
        <taxon>asterids</taxon>
        <taxon>campanulids</taxon>
        <taxon>Asterales</taxon>
        <taxon>Asteraceae</taxon>
        <taxon>Cichorioideae</taxon>
        <taxon>Cichorieae</taxon>
        <taxon>Cichoriinae</taxon>
        <taxon>Cichorium</taxon>
    </lineage>
</organism>
<evidence type="ECO:0000313" key="1">
    <source>
        <dbReference type="EMBL" id="KAI3699666.1"/>
    </source>
</evidence>
<accession>A0ACB8ZPM8</accession>